<sequence length="130" mass="14362">MIAAMVCFTYTFELHISSVYITMSIVGFCSGALWSGNIEAVVETTYPQPEGISIGLLNGSGQGLTIALTYLYQILLTHTDYTWANNAMIALLLLALVLLVFVRVELRRDGANIRKDTDNLGFSETYSDRI</sequence>
<feature type="transmembrane region" description="Helical" evidence="5">
    <location>
        <begin position="54"/>
        <end position="75"/>
    </location>
</feature>
<dbReference type="GO" id="GO:0020037">
    <property type="term" value="F:heme binding"/>
    <property type="evidence" value="ECO:0007669"/>
    <property type="project" value="TreeGrafter"/>
</dbReference>
<keyword evidence="4 5" id="KW-0472">Membrane</keyword>
<evidence type="ECO:0000256" key="4">
    <source>
        <dbReference type="ARBA" id="ARBA00023136"/>
    </source>
</evidence>
<comment type="subcellular location">
    <subcellularLocation>
        <location evidence="1">Membrane</location>
        <topology evidence="1">Multi-pass membrane protein</topology>
    </subcellularLocation>
</comment>
<keyword evidence="3 5" id="KW-1133">Transmembrane helix</keyword>
<dbReference type="EMBL" id="GEZM01102843">
    <property type="protein sequence ID" value="JAV51765.1"/>
    <property type="molecule type" value="Transcribed_RNA"/>
</dbReference>
<reference evidence="6" key="1">
    <citation type="journal article" date="2016" name="Sci. Rep.">
        <title>Molecular characterization of firefly nuptial gifts: a multi-omics approach sheds light on postcopulatory sexual selection.</title>
        <authorList>
            <person name="Al-Wathiqui N."/>
            <person name="Fallon T.R."/>
            <person name="South A."/>
            <person name="Weng J.K."/>
            <person name="Lewis S.M."/>
        </authorList>
    </citation>
    <scope>NUCLEOTIDE SEQUENCE</scope>
</reference>
<dbReference type="GO" id="GO:0016020">
    <property type="term" value="C:membrane"/>
    <property type="evidence" value="ECO:0007669"/>
    <property type="project" value="UniProtKB-SubCell"/>
</dbReference>
<proteinExistence type="predicted"/>
<evidence type="ECO:0000256" key="5">
    <source>
        <dbReference type="SAM" id="Phobius"/>
    </source>
</evidence>
<dbReference type="InterPro" id="IPR036259">
    <property type="entry name" value="MFS_trans_sf"/>
</dbReference>
<dbReference type="GO" id="GO:0015232">
    <property type="term" value="F:heme transmembrane transporter activity"/>
    <property type="evidence" value="ECO:0007669"/>
    <property type="project" value="TreeGrafter"/>
</dbReference>
<evidence type="ECO:0000256" key="2">
    <source>
        <dbReference type="ARBA" id="ARBA00022692"/>
    </source>
</evidence>
<dbReference type="InterPro" id="IPR049680">
    <property type="entry name" value="FLVCR1-2_SLC49-like"/>
</dbReference>
<dbReference type="AlphaFoldDB" id="A0A1Y1JWK4"/>
<feature type="transmembrane region" description="Helical" evidence="5">
    <location>
        <begin position="20"/>
        <end position="42"/>
    </location>
</feature>
<name>A0A1Y1JWK4_PHOPY</name>
<evidence type="ECO:0000256" key="1">
    <source>
        <dbReference type="ARBA" id="ARBA00004141"/>
    </source>
</evidence>
<protein>
    <recommendedName>
        <fullName evidence="7">Major facilitator superfamily (MFS) profile domain-containing protein</fullName>
    </recommendedName>
</protein>
<dbReference type="PANTHER" id="PTHR10924">
    <property type="entry name" value="MAJOR FACILITATOR SUPERFAMILY PROTEIN-RELATED"/>
    <property type="match status" value="1"/>
</dbReference>
<dbReference type="Gene3D" id="1.20.1250.20">
    <property type="entry name" value="MFS general substrate transporter like domains"/>
    <property type="match status" value="1"/>
</dbReference>
<dbReference type="GO" id="GO:0097037">
    <property type="term" value="P:heme export"/>
    <property type="evidence" value="ECO:0007669"/>
    <property type="project" value="TreeGrafter"/>
</dbReference>
<keyword evidence="2 5" id="KW-0812">Transmembrane</keyword>
<dbReference type="SUPFAM" id="SSF103473">
    <property type="entry name" value="MFS general substrate transporter"/>
    <property type="match status" value="1"/>
</dbReference>
<feature type="transmembrane region" description="Helical" evidence="5">
    <location>
        <begin position="87"/>
        <end position="106"/>
    </location>
</feature>
<evidence type="ECO:0008006" key="7">
    <source>
        <dbReference type="Google" id="ProtNLM"/>
    </source>
</evidence>
<accession>A0A1Y1JWK4</accession>
<dbReference type="PANTHER" id="PTHR10924:SF4">
    <property type="entry name" value="GH15861P"/>
    <property type="match status" value="1"/>
</dbReference>
<evidence type="ECO:0000256" key="3">
    <source>
        <dbReference type="ARBA" id="ARBA00022989"/>
    </source>
</evidence>
<organism evidence="6">
    <name type="scientific">Photinus pyralis</name>
    <name type="common">Common eastern firefly</name>
    <name type="synonym">Lampyris pyralis</name>
    <dbReference type="NCBI Taxonomy" id="7054"/>
    <lineage>
        <taxon>Eukaryota</taxon>
        <taxon>Metazoa</taxon>
        <taxon>Ecdysozoa</taxon>
        <taxon>Arthropoda</taxon>
        <taxon>Hexapoda</taxon>
        <taxon>Insecta</taxon>
        <taxon>Pterygota</taxon>
        <taxon>Neoptera</taxon>
        <taxon>Endopterygota</taxon>
        <taxon>Coleoptera</taxon>
        <taxon>Polyphaga</taxon>
        <taxon>Elateriformia</taxon>
        <taxon>Elateroidea</taxon>
        <taxon>Lampyridae</taxon>
        <taxon>Lampyrinae</taxon>
        <taxon>Photinus</taxon>
    </lineage>
</organism>
<evidence type="ECO:0000313" key="6">
    <source>
        <dbReference type="EMBL" id="JAV51765.1"/>
    </source>
</evidence>